<dbReference type="AlphaFoldDB" id="A0AAW1MI27"/>
<dbReference type="Pfam" id="PF16543">
    <property type="entry name" value="DFRP_C"/>
    <property type="match status" value="1"/>
</dbReference>
<evidence type="ECO:0000256" key="8">
    <source>
        <dbReference type="ARBA" id="ARBA00022771"/>
    </source>
</evidence>
<feature type="zinc finger region" description="C3H1-type" evidence="12">
    <location>
        <begin position="93"/>
        <end position="120"/>
    </location>
</feature>
<dbReference type="SMART" id="SM00356">
    <property type="entry name" value="ZnF_C3H1"/>
    <property type="match status" value="2"/>
</dbReference>
<evidence type="ECO:0000313" key="15">
    <source>
        <dbReference type="EMBL" id="KAK9745926.1"/>
    </source>
</evidence>
<dbReference type="Pfam" id="PF00642">
    <property type="entry name" value="zf-CCCH"/>
    <property type="match status" value="1"/>
</dbReference>
<dbReference type="SUPFAM" id="SSF90229">
    <property type="entry name" value="CCCH zinc finger"/>
    <property type="match status" value="1"/>
</dbReference>
<dbReference type="GO" id="GO:0005634">
    <property type="term" value="C:nucleus"/>
    <property type="evidence" value="ECO:0007669"/>
    <property type="project" value="UniProtKB-SubCell"/>
</dbReference>
<dbReference type="EMBL" id="JASPKY010000044">
    <property type="protein sequence ID" value="KAK9745926.1"/>
    <property type="molecule type" value="Genomic_DNA"/>
</dbReference>
<dbReference type="Gene3D" id="6.20.400.10">
    <property type="match status" value="1"/>
</dbReference>
<feature type="domain" description="C3H1-type" evidence="14">
    <location>
        <begin position="167"/>
        <end position="204"/>
    </location>
</feature>
<keyword evidence="5" id="KW-0963">Cytoplasm</keyword>
<keyword evidence="9 12" id="KW-0862">Zinc</keyword>
<dbReference type="PROSITE" id="PS50103">
    <property type="entry name" value="ZF_C3H1"/>
    <property type="match status" value="2"/>
</dbReference>
<organism evidence="15 16">
    <name type="scientific">Popillia japonica</name>
    <name type="common">Japanese beetle</name>
    <dbReference type="NCBI Taxonomy" id="7064"/>
    <lineage>
        <taxon>Eukaryota</taxon>
        <taxon>Metazoa</taxon>
        <taxon>Ecdysozoa</taxon>
        <taxon>Arthropoda</taxon>
        <taxon>Hexapoda</taxon>
        <taxon>Insecta</taxon>
        <taxon>Pterygota</taxon>
        <taxon>Neoptera</taxon>
        <taxon>Endopterygota</taxon>
        <taxon>Coleoptera</taxon>
        <taxon>Polyphaga</taxon>
        <taxon>Scarabaeiformia</taxon>
        <taxon>Scarabaeidae</taxon>
        <taxon>Rutelinae</taxon>
        <taxon>Popillia</taxon>
    </lineage>
</organism>
<evidence type="ECO:0000256" key="4">
    <source>
        <dbReference type="ARBA" id="ARBA00015073"/>
    </source>
</evidence>
<feature type="region of interest" description="Disordered" evidence="13">
    <location>
        <begin position="335"/>
        <end position="366"/>
    </location>
</feature>
<proteinExistence type="inferred from homology"/>
<dbReference type="Proteomes" id="UP001458880">
    <property type="component" value="Unassembled WGS sequence"/>
</dbReference>
<feature type="compositionally biased region" description="Basic and acidic residues" evidence="13">
    <location>
        <begin position="56"/>
        <end position="70"/>
    </location>
</feature>
<dbReference type="InterPro" id="IPR032378">
    <property type="entry name" value="ZC3H15/TMA46_C"/>
</dbReference>
<name>A0AAW1MI27_POPJA</name>
<keyword evidence="16" id="KW-1185">Reference proteome</keyword>
<keyword evidence="11" id="KW-0539">Nucleus</keyword>
<evidence type="ECO:0000256" key="10">
    <source>
        <dbReference type="ARBA" id="ARBA00023054"/>
    </source>
</evidence>
<comment type="caution">
    <text evidence="15">The sequence shown here is derived from an EMBL/GenBank/DDBJ whole genome shotgun (WGS) entry which is preliminary data.</text>
</comment>
<comment type="subcellular location">
    <subcellularLocation>
        <location evidence="2">Cytoplasm</location>
    </subcellularLocation>
    <subcellularLocation>
        <location evidence="1">Nucleus</location>
    </subcellularLocation>
</comment>
<keyword evidence="10" id="KW-0175">Coiled coil</keyword>
<feature type="region of interest" description="Disordered" evidence="13">
    <location>
        <begin position="47"/>
        <end position="70"/>
    </location>
</feature>
<feature type="compositionally biased region" description="Polar residues" evidence="13">
    <location>
        <begin position="337"/>
        <end position="352"/>
    </location>
</feature>
<dbReference type="PANTHER" id="PTHR12681">
    <property type="entry name" value="ZINC FINGER-CONTAINING PROTEIN P48ZNF"/>
    <property type="match status" value="1"/>
</dbReference>
<keyword evidence="6 12" id="KW-0479">Metal-binding</keyword>
<dbReference type="Gene3D" id="4.10.1000.10">
    <property type="entry name" value="Zinc finger, CCCH-type"/>
    <property type="match status" value="1"/>
</dbReference>
<evidence type="ECO:0000256" key="13">
    <source>
        <dbReference type="SAM" id="MobiDB-lite"/>
    </source>
</evidence>
<dbReference type="InterPro" id="IPR000571">
    <property type="entry name" value="Znf_CCCH"/>
</dbReference>
<evidence type="ECO:0000256" key="5">
    <source>
        <dbReference type="ARBA" id="ARBA00022490"/>
    </source>
</evidence>
<dbReference type="FunFam" id="4.10.1000.10:FF:000050">
    <property type="entry name" value="AGAP008634-PA"/>
    <property type="match status" value="1"/>
</dbReference>
<feature type="domain" description="C3H1-type" evidence="14">
    <location>
        <begin position="93"/>
        <end position="120"/>
    </location>
</feature>
<evidence type="ECO:0000256" key="1">
    <source>
        <dbReference type="ARBA" id="ARBA00004123"/>
    </source>
</evidence>
<feature type="zinc finger region" description="C3H1-type" evidence="12">
    <location>
        <begin position="167"/>
        <end position="204"/>
    </location>
</feature>
<evidence type="ECO:0000256" key="12">
    <source>
        <dbReference type="PROSITE-ProRule" id="PRU00723"/>
    </source>
</evidence>
<keyword evidence="7" id="KW-0677">Repeat</keyword>
<evidence type="ECO:0000313" key="16">
    <source>
        <dbReference type="Proteomes" id="UP001458880"/>
    </source>
</evidence>
<evidence type="ECO:0000256" key="11">
    <source>
        <dbReference type="ARBA" id="ARBA00023242"/>
    </source>
</evidence>
<evidence type="ECO:0000256" key="2">
    <source>
        <dbReference type="ARBA" id="ARBA00004496"/>
    </source>
</evidence>
<keyword evidence="8 12" id="KW-0863">Zinc-finger</keyword>
<dbReference type="GO" id="GO:0002181">
    <property type="term" value="P:cytoplasmic translation"/>
    <property type="evidence" value="ECO:0007669"/>
    <property type="project" value="TreeGrafter"/>
</dbReference>
<protein>
    <recommendedName>
        <fullName evidence="4">Zinc finger CCCH domain-containing protein 15</fullName>
    </recommendedName>
</protein>
<accession>A0AAW1MI27</accession>
<evidence type="ECO:0000256" key="3">
    <source>
        <dbReference type="ARBA" id="ARBA00010043"/>
    </source>
</evidence>
<reference evidence="15 16" key="1">
    <citation type="journal article" date="2024" name="BMC Genomics">
        <title>De novo assembly and annotation of Popillia japonica's genome with initial clues to its potential as an invasive pest.</title>
        <authorList>
            <person name="Cucini C."/>
            <person name="Boschi S."/>
            <person name="Funari R."/>
            <person name="Cardaioli E."/>
            <person name="Iannotti N."/>
            <person name="Marturano G."/>
            <person name="Paoli F."/>
            <person name="Bruttini M."/>
            <person name="Carapelli A."/>
            <person name="Frati F."/>
            <person name="Nardi F."/>
        </authorList>
    </citation>
    <scope>NUCLEOTIDE SEQUENCE [LARGE SCALE GENOMIC DNA]</scope>
    <source>
        <strain evidence="15">DMR45628</strain>
    </source>
</reference>
<evidence type="ECO:0000256" key="7">
    <source>
        <dbReference type="ARBA" id="ARBA00022737"/>
    </source>
</evidence>
<dbReference type="PANTHER" id="PTHR12681:SF0">
    <property type="entry name" value="ZINC FINGER CCCH DOMAIN-CONTAINING PROTEIN 15"/>
    <property type="match status" value="1"/>
</dbReference>
<dbReference type="GO" id="GO:0005829">
    <property type="term" value="C:cytosol"/>
    <property type="evidence" value="ECO:0007669"/>
    <property type="project" value="TreeGrafter"/>
</dbReference>
<feature type="compositionally biased region" description="Basic and acidic residues" evidence="13">
    <location>
        <begin position="12"/>
        <end position="26"/>
    </location>
</feature>
<dbReference type="GO" id="GO:0008270">
    <property type="term" value="F:zinc ion binding"/>
    <property type="evidence" value="ECO:0007669"/>
    <property type="project" value="UniProtKB-KW"/>
</dbReference>
<gene>
    <name evidence="15" type="ORF">QE152_g6562</name>
</gene>
<dbReference type="Pfam" id="PF14608">
    <property type="entry name" value="zf-CCCH_2"/>
    <property type="match status" value="1"/>
</dbReference>
<evidence type="ECO:0000259" key="14">
    <source>
        <dbReference type="PROSITE" id="PS50103"/>
    </source>
</evidence>
<dbReference type="GO" id="GO:0003729">
    <property type="term" value="F:mRNA binding"/>
    <property type="evidence" value="ECO:0007669"/>
    <property type="project" value="TreeGrafter"/>
</dbReference>
<dbReference type="InterPro" id="IPR036855">
    <property type="entry name" value="Znf_CCCH_sf"/>
</dbReference>
<comment type="similarity">
    <text evidence="3">Belongs to the ZC3H15/TMA46 family.</text>
</comment>
<feature type="region of interest" description="Disordered" evidence="13">
    <location>
        <begin position="1"/>
        <end position="26"/>
    </location>
</feature>
<sequence>MPPKPKPAAPSKKTEQKKKEKIIEDKTFGLKNKKGAKQQKFIQQVEKQVKTGGHHPVREDGKKLEKDKKLKDQKELAQLFKPVQTQKIEKGADPKSVVCAFFKQGQCTKGDKCKFSHDLSIERKAEKRSLYVDMRDSDDPEDTMENWDEDKLKEVIEKKHGKDKKMPTTDIICKYFLEAVEKSKYGWFWSCPSGENCIYRHALPPGFVLKKDKKKDDKKSDISLEDLIEKERAALGSKQTKVTLDTFIAWKKRKIYEKEDAALKEEEKKRNDYKAGRQVGLSGREMFSFNPELAADNEMEDGDEAFDSYAYAQDDDEMEYKELSLDALVSEAREADNSGTVAAQDRLQSQLNEADKAPTNGLNEEASAVPINENLFVVEDLDALDDELKDLDLEE</sequence>
<evidence type="ECO:0000256" key="9">
    <source>
        <dbReference type="ARBA" id="ARBA00022833"/>
    </source>
</evidence>
<evidence type="ECO:0000256" key="6">
    <source>
        <dbReference type="ARBA" id="ARBA00022723"/>
    </source>
</evidence>